<feature type="non-terminal residue" evidence="2">
    <location>
        <position position="1"/>
    </location>
</feature>
<proteinExistence type="predicted"/>
<dbReference type="OrthoDB" id="10257948at2759"/>
<evidence type="ECO:0000313" key="2">
    <source>
        <dbReference type="EMBL" id="PIA12692.1"/>
    </source>
</evidence>
<evidence type="ECO:0000313" key="3">
    <source>
        <dbReference type="Proteomes" id="UP000242474"/>
    </source>
</evidence>
<dbReference type="InterPro" id="IPR036249">
    <property type="entry name" value="Thioredoxin-like_sf"/>
</dbReference>
<dbReference type="Pfam" id="PF00085">
    <property type="entry name" value="Thioredoxin"/>
    <property type="match status" value="1"/>
</dbReference>
<dbReference type="AlphaFoldDB" id="A0A2G5B107"/>
<evidence type="ECO:0000259" key="1">
    <source>
        <dbReference type="Pfam" id="PF00085"/>
    </source>
</evidence>
<accession>A0A2G5B107</accession>
<feature type="non-terminal residue" evidence="2">
    <location>
        <position position="168"/>
    </location>
</feature>
<dbReference type="InterPro" id="IPR013766">
    <property type="entry name" value="Thioredoxin_domain"/>
</dbReference>
<dbReference type="CDD" id="cd02989">
    <property type="entry name" value="Phd_like_TxnDC9"/>
    <property type="match status" value="1"/>
</dbReference>
<protein>
    <submittedName>
        <fullName evidence="2">Thioredoxin-like protein</fullName>
    </submittedName>
</protein>
<dbReference type="Proteomes" id="UP000242474">
    <property type="component" value="Unassembled WGS sequence"/>
</dbReference>
<dbReference type="STRING" id="763665.A0A2G5B107"/>
<reference evidence="2 3" key="1">
    <citation type="journal article" date="2015" name="Genome Biol. Evol.">
        <title>Phylogenomic analyses indicate that early fungi evolved digesting cell walls of algal ancestors of land plants.</title>
        <authorList>
            <person name="Chang Y."/>
            <person name="Wang S."/>
            <person name="Sekimoto S."/>
            <person name="Aerts A.L."/>
            <person name="Choi C."/>
            <person name="Clum A."/>
            <person name="LaButti K.M."/>
            <person name="Lindquist E.A."/>
            <person name="Yee Ngan C."/>
            <person name="Ohm R.A."/>
            <person name="Salamov A.A."/>
            <person name="Grigoriev I.V."/>
            <person name="Spatafora J.W."/>
            <person name="Berbee M.L."/>
        </authorList>
    </citation>
    <scope>NUCLEOTIDE SEQUENCE [LARGE SCALE GENOMIC DNA]</scope>
    <source>
        <strain evidence="2 3">NRRL 1564</strain>
    </source>
</reference>
<sequence length="168" mass="19610">KQVLNEDDDTLSDNEILAELENDPELEHLRETRLNQLKHEMDHVRKLRLCGHGEYLEIQKEEDIVKLVSSEKKGIVHFMHPQFARCKVLDKHLHRLARYYFETRFVSISVEKCPFLVQKFQLRVLPCILAIVNGGVVDRLVGFEELGNNDKFSTEMLEKRLGQTGVIQ</sequence>
<dbReference type="SUPFAM" id="SSF52833">
    <property type="entry name" value="Thioredoxin-like"/>
    <property type="match status" value="1"/>
</dbReference>
<dbReference type="Gene3D" id="3.40.30.10">
    <property type="entry name" value="Glutaredoxin"/>
    <property type="match status" value="1"/>
</dbReference>
<dbReference type="PANTHER" id="PTHR21148">
    <property type="entry name" value="THIOREDOXIN DOMAIN-CONTAINING PROTEIN 9"/>
    <property type="match status" value="1"/>
</dbReference>
<dbReference type="EMBL" id="KZ303588">
    <property type="protein sequence ID" value="PIA12692.1"/>
    <property type="molecule type" value="Genomic_DNA"/>
</dbReference>
<organism evidence="2 3">
    <name type="scientific">Coemansia reversa (strain ATCC 12441 / NRRL 1564)</name>
    <dbReference type="NCBI Taxonomy" id="763665"/>
    <lineage>
        <taxon>Eukaryota</taxon>
        <taxon>Fungi</taxon>
        <taxon>Fungi incertae sedis</taxon>
        <taxon>Zoopagomycota</taxon>
        <taxon>Kickxellomycotina</taxon>
        <taxon>Kickxellomycetes</taxon>
        <taxon>Kickxellales</taxon>
        <taxon>Kickxellaceae</taxon>
        <taxon>Coemansia</taxon>
    </lineage>
</organism>
<feature type="domain" description="Thioredoxin" evidence="1">
    <location>
        <begin position="67"/>
        <end position="145"/>
    </location>
</feature>
<name>A0A2G5B107_COERN</name>
<keyword evidence="3" id="KW-1185">Reference proteome</keyword>
<gene>
    <name evidence="2" type="ORF">COEREDRAFT_32049</name>
</gene>